<dbReference type="InterPro" id="IPR015590">
    <property type="entry name" value="Aldehyde_DH_dom"/>
</dbReference>
<organism evidence="6 7">
    <name type="scientific">Sulfobacillus thermotolerans</name>
    <dbReference type="NCBI Taxonomy" id="338644"/>
    <lineage>
        <taxon>Bacteria</taxon>
        <taxon>Bacillati</taxon>
        <taxon>Bacillota</taxon>
        <taxon>Clostridia</taxon>
        <taxon>Eubacteriales</taxon>
        <taxon>Clostridiales Family XVII. Incertae Sedis</taxon>
        <taxon>Sulfobacillus</taxon>
    </lineage>
</organism>
<sequence>MPNGADDCVQLGPQGWTSCQSGEHVAVYGPVHGQIIGKVHAFSREEVDQAIGRLQEGFQSWKRMLLTERAQLLHQWADKLEANRAELAELLMLEIAKNHRDSLDEVQRSADFIHYTAEEGLRLAGETLFGDAFPGQTRQKVSIVGRVPLGVVLAIPPFNYPINLAVTKIAPALMGGNVVVLKPPTQGAIAGLNITRLAYEAGIPDNVIIAITGSGRVIGDYLISHPRVNMINFTGSTQTGQHIASKAIMVPLLLELGGKDAAIVLADANIERARDNIVSGAFSYSGQRCTAVKRVLVVEEIADQLATAVAQKVMTLSVGAPEADSVVTPLISNEAADFVWDMIHEAVAQGAVALTPLRREGNLIYPVVLDFVTRDMRVAWEEPFGPVLPIIRIHDAEEGVELANASEYGLQGAIFTQDVSQAFLLAEELDVGTVQINGKTSRGPDHFPFVGTKASGMGAQGVRYSLLAMTRLKSTVLNL</sequence>
<feature type="active site" evidence="3">
    <location>
        <position position="255"/>
    </location>
</feature>
<dbReference type="SUPFAM" id="SSF53720">
    <property type="entry name" value="ALDH-like"/>
    <property type="match status" value="1"/>
</dbReference>
<dbReference type="EMBL" id="CP019454">
    <property type="protein sequence ID" value="AUW95479.1"/>
    <property type="molecule type" value="Genomic_DNA"/>
</dbReference>
<evidence type="ECO:0000256" key="3">
    <source>
        <dbReference type="PROSITE-ProRule" id="PRU10007"/>
    </source>
</evidence>
<evidence type="ECO:0000256" key="4">
    <source>
        <dbReference type="RuleBase" id="RU003345"/>
    </source>
</evidence>
<evidence type="ECO:0000313" key="7">
    <source>
        <dbReference type="Proteomes" id="UP000325292"/>
    </source>
</evidence>
<dbReference type="Gene3D" id="3.40.605.10">
    <property type="entry name" value="Aldehyde Dehydrogenase, Chain A, domain 1"/>
    <property type="match status" value="1"/>
</dbReference>
<dbReference type="PANTHER" id="PTHR42991:SF1">
    <property type="entry name" value="ALDEHYDE DEHYDROGENASE"/>
    <property type="match status" value="1"/>
</dbReference>
<dbReference type="InterPro" id="IPR016160">
    <property type="entry name" value="Ald_DH_CS_CYS"/>
</dbReference>
<dbReference type="Pfam" id="PF00171">
    <property type="entry name" value="Aldedh"/>
    <property type="match status" value="1"/>
</dbReference>
<evidence type="ECO:0000313" key="6">
    <source>
        <dbReference type="EMBL" id="AUW95479.1"/>
    </source>
</evidence>
<protein>
    <submittedName>
        <fullName evidence="6">NADP-dependent glyceraldehyde-3-phosphate dehydrogenase</fullName>
    </submittedName>
</protein>
<accession>A0ABN5H4M3</accession>
<keyword evidence="2 4" id="KW-0560">Oxidoreductase</keyword>
<dbReference type="InterPro" id="IPR029510">
    <property type="entry name" value="Ald_DH_CS_GLU"/>
</dbReference>
<name>A0ABN5H4M3_9FIRM</name>
<dbReference type="PROSITE" id="PS00687">
    <property type="entry name" value="ALDEHYDE_DEHYDR_GLU"/>
    <property type="match status" value="1"/>
</dbReference>
<dbReference type="PROSITE" id="PS00070">
    <property type="entry name" value="ALDEHYDE_DEHYDR_CYS"/>
    <property type="match status" value="1"/>
</dbReference>
<feature type="domain" description="Aldehyde dehydrogenase" evidence="5">
    <location>
        <begin position="16"/>
        <end position="474"/>
    </location>
</feature>
<evidence type="ECO:0000256" key="1">
    <source>
        <dbReference type="ARBA" id="ARBA00009986"/>
    </source>
</evidence>
<dbReference type="CDD" id="cd07082">
    <property type="entry name" value="ALDH_F11_NP-GAPDH"/>
    <property type="match status" value="1"/>
</dbReference>
<keyword evidence="7" id="KW-1185">Reference proteome</keyword>
<reference evidence="6 7" key="1">
    <citation type="journal article" date="2019" name="Sci. Rep.">
        <title>Sulfobacillus thermotolerans: new insights into resistance and metabolic capacities of acidophilic chemolithotrophs.</title>
        <authorList>
            <person name="Panyushkina A.E."/>
            <person name="Babenko V.V."/>
            <person name="Nikitina A.S."/>
            <person name="Selezneva O.V."/>
            <person name="Tsaplina I.A."/>
            <person name="Letarova M.A."/>
            <person name="Kostryukova E.S."/>
            <person name="Letarov A.V."/>
        </authorList>
    </citation>
    <scope>NUCLEOTIDE SEQUENCE [LARGE SCALE GENOMIC DNA]</scope>
    <source>
        <strain evidence="6 7">Kr1</strain>
    </source>
</reference>
<dbReference type="Proteomes" id="UP000325292">
    <property type="component" value="Chromosome"/>
</dbReference>
<dbReference type="Gene3D" id="3.40.309.10">
    <property type="entry name" value="Aldehyde Dehydrogenase, Chain A, domain 2"/>
    <property type="match status" value="1"/>
</dbReference>
<dbReference type="InterPro" id="IPR016161">
    <property type="entry name" value="Ald_DH/histidinol_DH"/>
</dbReference>
<dbReference type="InterPro" id="IPR016163">
    <property type="entry name" value="Ald_DH_C"/>
</dbReference>
<gene>
    <name evidence="6" type="ORF">BXT84_07925</name>
</gene>
<dbReference type="InterPro" id="IPR051020">
    <property type="entry name" value="ALDH-related_metabolic_enz"/>
</dbReference>
<dbReference type="InterPro" id="IPR016162">
    <property type="entry name" value="Ald_DH_N"/>
</dbReference>
<evidence type="ECO:0000256" key="2">
    <source>
        <dbReference type="ARBA" id="ARBA00023002"/>
    </source>
</evidence>
<evidence type="ECO:0000259" key="5">
    <source>
        <dbReference type="Pfam" id="PF00171"/>
    </source>
</evidence>
<proteinExistence type="inferred from homology"/>
<dbReference type="PANTHER" id="PTHR42991">
    <property type="entry name" value="ALDEHYDE DEHYDROGENASE"/>
    <property type="match status" value="1"/>
</dbReference>
<comment type="similarity">
    <text evidence="1 4">Belongs to the aldehyde dehydrogenase family.</text>
</comment>